<name>A0A345T4E4_9ACTN</name>
<keyword evidence="2" id="KW-0732">Signal</keyword>
<dbReference type="RefSeq" id="WP_111492080.1">
    <property type="nucleotide sequence ID" value="NZ_CP031264.1"/>
</dbReference>
<reference evidence="4" key="1">
    <citation type="submission" date="2018-07" db="EMBL/GenBank/DDBJ databases">
        <title>Streptacidiphilus bronchialis DSM 106435 chromosome.</title>
        <authorList>
            <person name="Batra D."/>
            <person name="Gulvik C.A."/>
        </authorList>
    </citation>
    <scope>NUCLEOTIDE SEQUENCE [LARGE SCALE GENOMIC DNA]</scope>
    <source>
        <strain evidence="4">DSM 106435</strain>
    </source>
</reference>
<dbReference type="EMBL" id="CP031264">
    <property type="protein sequence ID" value="AXI80849.1"/>
    <property type="molecule type" value="Genomic_DNA"/>
</dbReference>
<sequence length="205" mass="22068">MSTEISRRTALEAAAALAVPVVAATAGTAHADDCDHPTHGAGGGGAGAGAAEASKASEASEAAATGSEELAHYYRFEEIVRGRRMVQRGDRWRFEGPRIAFDPDGVHPVVDDPDTTRLPQGSRERALSEACDQAYTEVLLALQRVFDGHPHELRRAERLMFHLEKQAHRLVETPHPAGGRKVLGPAFRLHLAASDRHDGRSGDED</sequence>
<protein>
    <submittedName>
        <fullName evidence="3">Uncharacterized protein</fullName>
    </submittedName>
</protein>
<accession>A0A345T4E4</accession>
<dbReference type="PANTHER" id="PTHR34400">
    <property type="match status" value="1"/>
</dbReference>
<feature type="region of interest" description="Disordered" evidence="1">
    <location>
        <begin position="30"/>
        <end position="63"/>
    </location>
</feature>
<feature type="chain" id="PRO_5016774686" evidence="2">
    <location>
        <begin position="32"/>
        <end position="205"/>
    </location>
</feature>
<feature type="compositionally biased region" description="Low complexity" evidence="1">
    <location>
        <begin position="49"/>
        <end position="63"/>
    </location>
</feature>
<organism evidence="3 4">
    <name type="scientific">Peterkaempfera bronchialis</name>
    <dbReference type="NCBI Taxonomy" id="2126346"/>
    <lineage>
        <taxon>Bacteria</taxon>
        <taxon>Bacillati</taxon>
        <taxon>Actinomycetota</taxon>
        <taxon>Actinomycetes</taxon>
        <taxon>Kitasatosporales</taxon>
        <taxon>Streptomycetaceae</taxon>
        <taxon>Peterkaempfera</taxon>
    </lineage>
</organism>
<evidence type="ECO:0000313" key="3">
    <source>
        <dbReference type="EMBL" id="AXI80849.1"/>
    </source>
</evidence>
<dbReference type="Proteomes" id="UP000249340">
    <property type="component" value="Chromosome"/>
</dbReference>
<dbReference type="KEGG" id="stri:C7M71_029205"/>
<dbReference type="InterPro" id="IPR006311">
    <property type="entry name" value="TAT_signal"/>
</dbReference>
<evidence type="ECO:0000313" key="4">
    <source>
        <dbReference type="Proteomes" id="UP000249340"/>
    </source>
</evidence>
<dbReference type="PROSITE" id="PS51318">
    <property type="entry name" value="TAT"/>
    <property type="match status" value="1"/>
</dbReference>
<feature type="signal peptide" evidence="2">
    <location>
        <begin position="1"/>
        <end position="31"/>
    </location>
</feature>
<dbReference type="PANTHER" id="PTHR34400:SF4">
    <property type="entry name" value="MEMBRANE PROTEIN"/>
    <property type="match status" value="1"/>
</dbReference>
<gene>
    <name evidence="3" type="ORF">C7M71_029205</name>
</gene>
<dbReference type="AlphaFoldDB" id="A0A345T4E4"/>
<proteinExistence type="predicted"/>
<evidence type="ECO:0000256" key="1">
    <source>
        <dbReference type="SAM" id="MobiDB-lite"/>
    </source>
</evidence>
<keyword evidence="4" id="KW-1185">Reference proteome</keyword>
<evidence type="ECO:0000256" key="2">
    <source>
        <dbReference type="SAM" id="SignalP"/>
    </source>
</evidence>
<dbReference type="OrthoDB" id="9800162at2"/>